<keyword evidence="13" id="KW-1185">Reference proteome</keyword>
<feature type="transmembrane region" description="Helical" evidence="10">
    <location>
        <begin position="31"/>
        <end position="54"/>
    </location>
</feature>
<evidence type="ECO:0000256" key="9">
    <source>
        <dbReference type="SAM" id="MobiDB-lite"/>
    </source>
</evidence>
<evidence type="ECO:0000256" key="2">
    <source>
        <dbReference type="ARBA" id="ARBA00012438"/>
    </source>
</evidence>
<sequence>MTTTDCPPLAGRPVLATAAARRDGTHVLVPGWVVALAWLAVAVLTALATAGVVAQDDAGAAPWLDVAVAVLALAALPLLWSRTPRDAPVVGALVLASLAAYSGAATPASTVTTLQVARWYPLRTALPVAVAGFVGHAVQALWRPQALPLGWWLLCDLAVHAALLGWGQYARARDQLLWSLRDRARRAEREQERRVAEARVAERTRIAREMHDTLAHRLSLLAATAGALEYRPDADPERLARAAGLVRAGVSSALDDLRDVVRVLRAEPGPGGADALSPQPTLDDVERLVVEARDAGGDVTYERTGSADVPPTVAVAAFRVAQEGLTNARRHAPGGPVTLRVAARAGEVRVTVSDDGPRRVPVGAGDGGGGVGPGGVGDRAGSGTGTGLVGLRERVDLLGGTLDVGARDAGFVLDVRLPWDA</sequence>
<evidence type="ECO:0000256" key="10">
    <source>
        <dbReference type="SAM" id="Phobius"/>
    </source>
</evidence>
<feature type="domain" description="Histidine kinase" evidence="11">
    <location>
        <begin position="319"/>
        <end position="421"/>
    </location>
</feature>
<feature type="transmembrane region" description="Helical" evidence="10">
    <location>
        <begin position="124"/>
        <end position="142"/>
    </location>
</feature>
<feature type="region of interest" description="Disordered" evidence="9">
    <location>
        <begin position="355"/>
        <end position="382"/>
    </location>
</feature>
<dbReference type="GO" id="GO:0046983">
    <property type="term" value="F:protein dimerization activity"/>
    <property type="evidence" value="ECO:0007669"/>
    <property type="project" value="InterPro"/>
</dbReference>
<evidence type="ECO:0000313" key="13">
    <source>
        <dbReference type="Proteomes" id="UP000298003"/>
    </source>
</evidence>
<dbReference type="Gene3D" id="1.20.5.1930">
    <property type="match status" value="1"/>
</dbReference>
<proteinExistence type="predicted"/>
<dbReference type="SUPFAM" id="SSF55874">
    <property type="entry name" value="ATPase domain of HSP90 chaperone/DNA topoisomerase II/histidine kinase"/>
    <property type="match status" value="1"/>
</dbReference>
<keyword evidence="10" id="KW-0472">Membrane</keyword>
<keyword evidence="6 12" id="KW-0418">Kinase</keyword>
<dbReference type="InterPro" id="IPR003594">
    <property type="entry name" value="HATPase_dom"/>
</dbReference>
<comment type="caution">
    <text evidence="12">The sequence shown here is derived from an EMBL/GenBank/DDBJ whole genome shotgun (WGS) entry which is preliminary data.</text>
</comment>
<dbReference type="PANTHER" id="PTHR24421:SF10">
    <property type="entry name" value="NITRATE_NITRITE SENSOR PROTEIN NARQ"/>
    <property type="match status" value="1"/>
</dbReference>
<keyword evidence="8" id="KW-0902">Two-component regulatory system</keyword>
<evidence type="ECO:0000256" key="8">
    <source>
        <dbReference type="ARBA" id="ARBA00023012"/>
    </source>
</evidence>
<reference evidence="12 13" key="1">
    <citation type="submission" date="2019-03" db="EMBL/GenBank/DDBJ databases">
        <title>Cellulosimicrobium funkei JCM14302 Assembly.</title>
        <authorList>
            <person name="Dou T."/>
        </authorList>
    </citation>
    <scope>NUCLEOTIDE SEQUENCE [LARGE SCALE GENOMIC DNA]</scope>
    <source>
        <strain evidence="12 13">JCM 14302</strain>
    </source>
</reference>
<evidence type="ECO:0000313" key="12">
    <source>
        <dbReference type="EMBL" id="TFF17107.1"/>
    </source>
</evidence>
<dbReference type="GO" id="GO:0016020">
    <property type="term" value="C:membrane"/>
    <property type="evidence" value="ECO:0007669"/>
    <property type="project" value="InterPro"/>
</dbReference>
<keyword evidence="10" id="KW-0812">Transmembrane</keyword>
<dbReference type="InterPro" id="IPR036890">
    <property type="entry name" value="HATPase_C_sf"/>
</dbReference>
<feature type="compositionally biased region" description="Gly residues" evidence="9">
    <location>
        <begin position="364"/>
        <end position="382"/>
    </location>
</feature>
<dbReference type="GO" id="GO:0005524">
    <property type="term" value="F:ATP binding"/>
    <property type="evidence" value="ECO:0007669"/>
    <property type="project" value="UniProtKB-KW"/>
</dbReference>
<dbReference type="EC" id="2.7.13.3" evidence="2"/>
<evidence type="ECO:0000256" key="5">
    <source>
        <dbReference type="ARBA" id="ARBA00022741"/>
    </source>
</evidence>
<dbReference type="Pfam" id="PF07730">
    <property type="entry name" value="HisKA_3"/>
    <property type="match status" value="1"/>
</dbReference>
<feature type="transmembrane region" description="Helical" evidence="10">
    <location>
        <begin position="149"/>
        <end position="169"/>
    </location>
</feature>
<keyword evidence="5" id="KW-0547">Nucleotide-binding</keyword>
<dbReference type="AlphaFoldDB" id="A0A4Y8R6I7"/>
<gene>
    <name evidence="12" type="ORF">E1O70_02770</name>
</gene>
<feature type="transmembrane region" description="Helical" evidence="10">
    <location>
        <begin position="60"/>
        <end position="80"/>
    </location>
</feature>
<dbReference type="Proteomes" id="UP000298003">
    <property type="component" value="Unassembled WGS sequence"/>
</dbReference>
<comment type="catalytic activity">
    <reaction evidence="1">
        <text>ATP + protein L-histidine = ADP + protein N-phospho-L-histidine.</text>
        <dbReference type="EC" id="2.7.13.3"/>
    </reaction>
</comment>
<feature type="transmembrane region" description="Helical" evidence="10">
    <location>
        <begin position="87"/>
        <end position="104"/>
    </location>
</feature>
<dbReference type="EMBL" id="SOZH01000002">
    <property type="protein sequence ID" value="TFF17107.1"/>
    <property type="molecule type" value="Genomic_DNA"/>
</dbReference>
<dbReference type="PANTHER" id="PTHR24421">
    <property type="entry name" value="NITRATE/NITRITE SENSOR PROTEIN NARX-RELATED"/>
    <property type="match status" value="1"/>
</dbReference>
<accession>A0A4Y8R6I7</accession>
<protein>
    <recommendedName>
        <fullName evidence="2">histidine kinase</fullName>
        <ecNumber evidence="2">2.7.13.3</ecNumber>
    </recommendedName>
</protein>
<dbReference type="Pfam" id="PF02518">
    <property type="entry name" value="HATPase_c"/>
    <property type="match status" value="1"/>
</dbReference>
<dbReference type="CDD" id="cd16917">
    <property type="entry name" value="HATPase_UhpB-NarQ-NarX-like"/>
    <property type="match status" value="1"/>
</dbReference>
<dbReference type="PROSITE" id="PS50109">
    <property type="entry name" value="HIS_KIN"/>
    <property type="match status" value="1"/>
</dbReference>
<evidence type="ECO:0000256" key="6">
    <source>
        <dbReference type="ARBA" id="ARBA00022777"/>
    </source>
</evidence>
<dbReference type="Gene3D" id="3.30.565.10">
    <property type="entry name" value="Histidine kinase-like ATPase, C-terminal domain"/>
    <property type="match status" value="1"/>
</dbReference>
<keyword evidence="3" id="KW-0597">Phosphoprotein</keyword>
<dbReference type="InterPro" id="IPR005467">
    <property type="entry name" value="His_kinase_dom"/>
</dbReference>
<keyword evidence="4" id="KW-0808">Transferase</keyword>
<evidence type="ECO:0000259" key="11">
    <source>
        <dbReference type="PROSITE" id="PS50109"/>
    </source>
</evidence>
<dbReference type="GeneID" id="95683409"/>
<dbReference type="RefSeq" id="WP_082774466.1">
    <property type="nucleotide sequence ID" value="NZ_SOZH01000002.1"/>
</dbReference>
<evidence type="ECO:0000256" key="7">
    <source>
        <dbReference type="ARBA" id="ARBA00022840"/>
    </source>
</evidence>
<dbReference type="InterPro" id="IPR050482">
    <property type="entry name" value="Sensor_HK_TwoCompSys"/>
</dbReference>
<keyword evidence="7" id="KW-0067">ATP-binding</keyword>
<dbReference type="InterPro" id="IPR011712">
    <property type="entry name" value="Sig_transdc_His_kin_sub3_dim/P"/>
</dbReference>
<evidence type="ECO:0000256" key="4">
    <source>
        <dbReference type="ARBA" id="ARBA00022679"/>
    </source>
</evidence>
<name>A0A4Y8R6I7_9MICO</name>
<organism evidence="12 13">
    <name type="scientific">Cellulosimicrobium funkei</name>
    <dbReference type="NCBI Taxonomy" id="264251"/>
    <lineage>
        <taxon>Bacteria</taxon>
        <taxon>Bacillati</taxon>
        <taxon>Actinomycetota</taxon>
        <taxon>Actinomycetes</taxon>
        <taxon>Micrococcales</taxon>
        <taxon>Promicromonosporaceae</taxon>
        <taxon>Cellulosimicrobium</taxon>
    </lineage>
</organism>
<dbReference type="GO" id="GO:0000155">
    <property type="term" value="F:phosphorelay sensor kinase activity"/>
    <property type="evidence" value="ECO:0007669"/>
    <property type="project" value="InterPro"/>
</dbReference>
<keyword evidence="10" id="KW-1133">Transmembrane helix</keyword>
<evidence type="ECO:0000256" key="1">
    <source>
        <dbReference type="ARBA" id="ARBA00000085"/>
    </source>
</evidence>
<evidence type="ECO:0000256" key="3">
    <source>
        <dbReference type="ARBA" id="ARBA00022553"/>
    </source>
</evidence>